<keyword evidence="4" id="KW-1185">Reference proteome</keyword>
<name>A0AAE1B464_9GAST</name>
<dbReference type="EMBL" id="JAWDGP010000619">
    <property type="protein sequence ID" value="KAK3798880.1"/>
    <property type="molecule type" value="Genomic_DNA"/>
</dbReference>
<dbReference type="SUPFAM" id="SSF56496">
    <property type="entry name" value="Fibrinogen C-terminal domain-like"/>
    <property type="match status" value="1"/>
</dbReference>
<keyword evidence="1" id="KW-0732">Signal</keyword>
<feature type="domain" description="Fibrinogen C-terminal" evidence="2">
    <location>
        <begin position="78"/>
        <end position="285"/>
    </location>
</feature>
<organism evidence="3 4">
    <name type="scientific">Elysia crispata</name>
    <name type="common">lettuce slug</name>
    <dbReference type="NCBI Taxonomy" id="231223"/>
    <lineage>
        <taxon>Eukaryota</taxon>
        <taxon>Metazoa</taxon>
        <taxon>Spiralia</taxon>
        <taxon>Lophotrochozoa</taxon>
        <taxon>Mollusca</taxon>
        <taxon>Gastropoda</taxon>
        <taxon>Heterobranchia</taxon>
        <taxon>Euthyneura</taxon>
        <taxon>Panpulmonata</taxon>
        <taxon>Sacoglossa</taxon>
        <taxon>Placobranchoidea</taxon>
        <taxon>Plakobranchidae</taxon>
        <taxon>Elysia</taxon>
    </lineage>
</organism>
<dbReference type="SMART" id="SM00186">
    <property type="entry name" value="FBG"/>
    <property type="match status" value="1"/>
</dbReference>
<evidence type="ECO:0000259" key="2">
    <source>
        <dbReference type="PROSITE" id="PS51406"/>
    </source>
</evidence>
<evidence type="ECO:0000313" key="3">
    <source>
        <dbReference type="EMBL" id="KAK3798880.1"/>
    </source>
</evidence>
<dbReference type="GO" id="GO:0005615">
    <property type="term" value="C:extracellular space"/>
    <property type="evidence" value="ECO:0007669"/>
    <property type="project" value="TreeGrafter"/>
</dbReference>
<evidence type="ECO:0000313" key="4">
    <source>
        <dbReference type="Proteomes" id="UP001283361"/>
    </source>
</evidence>
<dbReference type="PROSITE" id="PS51406">
    <property type="entry name" value="FIBRINOGEN_C_2"/>
    <property type="match status" value="1"/>
</dbReference>
<feature type="signal peptide" evidence="1">
    <location>
        <begin position="1"/>
        <end position="21"/>
    </location>
</feature>
<gene>
    <name evidence="3" type="ORF">RRG08_050259</name>
</gene>
<dbReference type="Gene3D" id="3.90.215.10">
    <property type="entry name" value="Gamma Fibrinogen, chain A, domain 1"/>
    <property type="match status" value="1"/>
</dbReference>
<evidence type="ECO:0000256" key="1">
    <source>
        <dbReference type="SAM" id="SignalP"/>
    </source>
</evidence>
<feature type="chain" id="PRO_5042109654" description="Fibrinogen C-terminal domain-containing protein" evidence="1">
    <location>
        <begin position="22"/>
        <end position="285"/>
    </location>
</feature>
<dbReference type="InterPro" id="IPR036056">
    <property type="entry name" value="Fibrinogen-like_C"/>
</dbReference>
<dbReference type="InterPro" id="IPR002181">
    <property type="entry name" value="Fibrinogen_a/b/g_C_dom"/>
</dbReference>
<dbReference type="InterPro" id="IPR050373">
    <property type="entry name" value="Fibrinogen_C-term_domain"/>
</dbReference>
<sequence>MSWSLCVTLVLHWALLTSGQGENLSYNMSKKIIDDAFEKYSKAIMNNFSLIMKSLDKKIKEKIFAFTEEILQPFKANFKAKVKPTRCEEYMYVDRDLFKPPYVVIDPGQETYPGFRHLCDFHTDHGGWIVILRRATGNTNFDRSWDDYKNGFGPFEDDFWLGNEKIHRVTSRWPHELLVKIPFQGTSATVHYYRLDISDEKDGYRLKLGPIKGTGTDFLRSVNGQKFSTKDRDNDNSAQENCAKKDKGGWWLADCNSDTKNLNGNWEVDNNNHVNLREMMIRRKT</sequence>
<reference evidence="3" key="1">
    <citation type="journal article" date="2023" name="G3 (Bethesda)">
        <title>A reference genome for the long-term kleptoplast-retaining sea slug Elysia crispata morphotype clarki.</title>
        <authorList>
            <person name="Eastman K.E."/>
            <person name="Pendleton A.L."/>
            <person name="Shaikh M.A."/>
            <person name="Suttiyut T."/>
            <person name="Ogas R."/>
            <person name="Tomko P."/>
            <person name="Gavelis G."/>
            <person name="Widhalm J.R."/>
            <person name="Wisecaver J.H."/>
        </authorList>
    </citation>
    <scope>NUCLEOTIDE SEQUENCE</scope>
    <source>
        <strain evidence="3">ECLA1</strain>
    </source>
</reference>
<dbReference type="InterPro" id="IPR014716">
    <property type="entry name" value="Fibrinogen_a/b/g_C_1"/>
</dbReference>
<dbReference type="Pfam" id="PF00147">
    <property type="entry name" value="Fibrinogen_C"/>
    <property type="match status" value="1"/>
</dbReference>
<protein>
    <recommendedName>
        <fullName evidence="2">Fibrinogen C-terminal domain-containing protein</fullName>
    </recommendedName>
</protein>
<dbReference type="AlphaFoldDB" id="A0AAE1B464"/>
<proteinExistence type="predicted"/>
<accession>A0AAE1B464</accession>
<comment type="caution">
    <text evidence="3">The sequence shown here is derived from an EMBL/GenBank/DDBJ whole genome shotgun (WGS) entry which is preliminary data.</text>
</comment>
<dbReference type="PANTHER" id="PTHR19143">
    <property type="entry name" value="FIBRINOGEN/TENASCIN/ANGIOPOEITIN"/>
    <property type="match status" value="1"/>
</dbReference>
<dbReference type="Proteomes" id="UP001283361">
    <property type="component" value="Unassembled WGS sequence"/>
</dbReference>